<dbReference type="AlphaFoldDB" id="A0A7R9WV67"/>
<dbReference type="InterPro" id="IPR038499">
    <property type="entry name" value="BRO1_sf"/>
</dbReference>
<dbReference type="Gene3D" id="1.25.40.280">
    <property type="entry name" value="alix/aip1 like domains"/>
    <property type="match status" value="1"/>
</dbReference>
<proteinExistence type="inferred from homology"/>
<reference evidence="3" key="1">
    <citation type="submission" date="2021-01" db="EMBL/GenBank/DDBJ databases">
        <authorList>
            <person name="Corre E."/>
            <person name="Pelletier E."/>
            <person name="Niang G."/>
            <person name="Scheremetjew M."/>
            <person name="Finn R."/>
            <person name="Kale V."/>
            <person name="Holt S."/>
            <person name="Cochrane G."/>
            <person name="Meng A."/>
            <person name="Brown T."/>
            <person name="Cohen L."/>
        </authorList>
    </citation>
    <scope>NUCLEOTIDE SEQUENCE</scope>
    <source>
        <strain evidence="3">CCMP3328</strain>
    </source>
</reference>
<dbReference type="InterPro" id="IPR038898">
    <property type="entry name" value="BROX"/>
</dbReference>
<organism evidence="3">
    <name type="scientific">Craspedostauros australis</name>
    <dbReference type="NCBI Taxonomy" id="1486917"/>
    <lineage>
        <taxon>Eukaryota</taxon>
        <taxon>Sar</taxon>
        <taxon>Stramenopiles</taxon>
        <taxon>Ochrophyta</taxon>
        <taxon>Bacillariophyta</taxon>
        <taxon>Bacillariophyceae</taxon>
        <taxon>Bacillariophycidae</taxon>
        <taxon>Naviculales</taxon>
        <taxon>Naviculaceae</taxon>
        <taxon>Craspedostauros</taxon>
    </lineage>
</organism>
<accession>A0A7R9WV67</accession>
<comment type="similarity">
    <text evidence="1">Belongs to the BROX family.</text>
</comment>
<dbReference type="PANTHER" id="PTHR23032">
    <property type="entry name" value="BRO1 DOMAIN-CONTAINING PROTEIN BROX"/>
    <property type="match status" value="1"/>
</dbReference>
<evidence type="ECO:0000313" key="3">
    <source>
        <dbReference type="EMBL" id="CAD8336443.1"/>
    </source>
</evidence>
<sequence length="303" mass="33645">MFDLVMSMLAEGLGKAGVATEASMAGEFAIASREYAAAAGIFDFLSKDQLPKWISRGSKIDADQLPIECSLGIASALKILFQANGQQMAVATVLIKSGTPNYSLVAKLCFGIAEQLEAFVAAVREDSFKQMARMDKDFFTLITFQTQIHRSLSQYFHARSLWEQQGEYGTAIAILHDAMEAIQVRSSAAGKGIPDANSTRALIPLGADIKKLREHMKKLLRYWEKDNSSVYFERVPHHVPEEKKLQAGIQMKKMEKYKLADAEPLLLAFPEGTEGQMERSDSDLMKELQALEIEELEKELAGM</sequence>
<protein>
    <recommendedName>
        <fullName evidence="2">BRO1 domain-containing protein</fullName>
    </recommendedName>
</protein>
<name>A0A7R9WV67_9STRA</name>
<dbReference type="EMBL" id="HBEF01013679">
    <property type="protein sequence ID" value="CAD8336443.1"/>
    <property type="molecule type" value="Transcribed_RNA"/>
</dbReference>
<feature type="domain" description="BRO1" evidence="2">
    <location>
        <begin position="1"/>
        <end position="303"/>
    </location>
</feature>
<evidence type="ECO:0000256" key="1">
    <source>
        <dbReference type="ARBA" id="ARBA00008901"/>
    </source>
</evidence>
<evidence type="ECO:0000259" key="2">
    <source>
        <dbReference type="PROSITE" id="PS51180"/>
    </source>
</evidence>
<dbReference type="Pfam" id="PF03097">
    <property type="entry name" value="BRO1"/>
    <property type="match status" value="1"/>
</dbReference>
<dbReference type="PANTHER" id="PTHR23032:SF13">
    <property type="entry name" value="BRO1 DOMAIN-CONTAINING PROTEIN BROX"/>
    <property type="match status" value="1"/>
</dbReference>
<dbReference type="InterPro" id="IPR004328">
    <property type="entry name" value="BRO1_dom"/>
</dbReference>
<gene>
    <name evidence="3" type="ORF">CAUS1442_LOCUS8571</name>
</gene>
<dbReference type="PROSITE" id="PS51180">
    <property type="entry name" value="BRO1"/>
    <property type="match status" value="1"/>
</dbReference>